<name>A0AAD6BGD0_9TELE</name>
<evidence type="ECO:0000313" key="2">
    <source>
        <dbReference type="Proteomes" id="UP001219934"/>
    </source>
</evidence>
<gene>
    <name evidence="1" type="ORF">JOQ06_012228</name>
</gene>
<keyword evidence="2" id="KW-1185">Reference proteome</keyword>
<organism evidence="1 2">
    <name type="scientific">Pogonophryne albipinna</name>
    <dbReference type="NCBI Taxonomy" id="1090488"/>
    <lineage>
        <taxon>Eukaryota</taxon>
        <taxon>Metazoa</taxon>
        <taxon>Chordata</taxon>
        <taxon>Craniata</taxon>
        <taxon>Vertebrata</taxon>
        <taxon>Euteleostomi</taxon>
        <taxon>Actinopterygii</taxon>
        <taxon>Neopterygii</taxon>
        <taxon>Teleostei</taxon>
        <taxon>Neoteleostei</taxon>
        <taxon>Acanthomorphata</taxon>
        <taxon>Eupercaria</taxon>
        <taxon>Perciformes</taxon>
        <taxon>Notothenioidei</taxon>
        <taxon>Pogonophryne</taxon>
    </lineage>
</organism>
<dbReference type="Proteomes" id="UP001219934">
    <property type="component" value="Unassembled WGS sequence"/>
</dbReference>
<proteinExistence type="predicted"/>
<comment type="caution">
    <text evidence="1">The sequence shown here is derived from an EMBL/GenBank/DDBJ whole genome shotgun (WGS) entry which is preliminary data.</text>
</comment>
<evidence type="ECO:0000313" key="1">
    <source>
        <dbReference type="EMBL" id="KAJ4942362.1"/>
    </source>
</evidence>
<accession>A0AAD6BGD0</accession>
<dbReference type="EMBL" id="JAPTMU010000006">
    <property type="protein sequence ID" value="KAJ4942362.1"/>
    <property type="molecule type" value="Genomic_DNA"/>
</dbReference>
<sequence>MVDNQLTQRQALTLDYSHAEEAALGLAARASRALTGPGPSHPRCTHTQAGLRGTIRRRGRHTTAHLSARLATC</sequence>
<reference evidence="1" key="1">
    <citation type="submission" date="2022-11" db="EMBL/GenBank/DDBJ databases">
        <title>Chromosome-level genome of Pogonophryne albipinna.</title>
        <authorList>
            <person name="Jo E."/>
        </authorList>
    </citation>
    <scope>NUCLEOTIDE SEQUENCE</scope>
    <source>
        <strain evidence="1">SGF0006</strain>
        <tissue evidence="1">Muscle</tissue>
    </source>
</reference>
<dbReference type="AlphaFoldDB" id="A0AAD6BGD0"/>
<feature type="non-terminal residue" evidence="1">
    <location>
        <position position="73"/>
    </location>
</feature>
<protein>
    <submittedName>
        <fullName evidence="1">Uncharacterized protein</fullName>
    </submittedName>
</protein>